<dbReference type="InParanoid" id="A0A0H2RS78"/>
<protein>
    <submittedName>
        <fullName evidence="1">Uncharacterized protein</fullName>
    </submittedName>
</protein>
<evidence type="ECO:0000313" key="1">
    <source>
        <dbReference type="EMBL" id="KLO14719.1"/>
    </source>
</evidence>
<evidence type="ECO:0000313" key="2">
    <source>
        <dbReference type="Proteomes" id="UP000053477"/>
    </source>
</evidence>
<proteinExistence type="predicted"/>
<dbReference type="Proteomes" id="UP000053477">
    <property type="component" value="Unassembled WGS sequence"/>
</dbReference>
<reference evidence="1 2" key="1">
    <citation type="submission" date="2015-04" db="EMBL/GenBank/DDBJ databases">
        <title>Complete genome sequence of Schizopora paradoxa KUC8140, a cosmopolitan wood degrader in East Asia.</title>
        <authorList>
            <consortium name="DOE Joint Genome Institute"/>
            <person name="Min B."/>
            <person name="Park H."/>
            <person name="Jang Y."/>
            <person name="Kim J.-J."/>
            <person name="Kim K.H."/>
            <person name="Pangilinan J."/>
            <person name="Lipzen A."/>
            <person name="Riley R."/>
            <person name="Grigoriev I.V."/>
            <person name="Spatafora J.W."/>
            <person name="Choi I.-G."/>
        </authorList>
    </citation>
    <scope>NUCLEOTIDE SEQUENCE [LARGE SCALE GENOMIC DNA]</scope>
    <source>
        <strain evidence="1 2">KUC8140</strain>
    </source>
</reference>
<sequence>MPSTNRIKYGLQQECSRRLQDCVGGERVNEKSHEMLAKSPWWILVGTVFTPIAHRQIFPPRSPDISLQRQRPMPLWSSKAITCACASASRTNTVGSDPRRSYSHFTERNSVKHRGLIEQETRVLRKGTSFLNGRFDPHFSQPHGGLFVVGNKDKRTPVNNPLSRSHTELARGWFLVSKHLSRPSTSKTPKYPTKAEFAMHVKGRALIEISLTLINLTAPSTRSPLRRQ</sequence>
<organism evidence="1 2">
    <name type="scientific">Schizopora paradoxa</name>
    <dbReference type="NCBI Taxonomy" id="27342"/>
    <lineage>
        <taxon>Eukaryota</taxon>
        <taxon>Fungi</taxon>
        <taxon>Dikarya</taxon>
        <taxon>Basidiomycota</taxon>
        <taxon>Agaricomycotina</taxon>
        <taxon>Agaricomycetes</taxon>
        <taxon>Hymenochaetales</taxon>
        <taxon>Schizoporaceae</taxon>
        <taxon>Schizopora</taxon>
    </lineage>
</organism>
<accession>A0A0H2RS78</accession>
<dbReference type="AlphaFoldDB" id="A0A0H2RS78"/>
<name>A0A0H2RS78_9AGAM</name>
<keyword evidence="2" id="KW-1185">Reference proteome</keyword>
<dbReference type="EMBL" id="KQ085939">
    <property type="protein sequence ID" value="KLO14719.1"/>
    <property type="molecule type" value="Genomic_DNA"/>
</dbReference>
<gene>
    <name evidence="1" type="ORF">SCHPADRAFT_889025</name>
</gene>